<dbReference type="Pfam" id="PF17284">
    <property type="entry name" value="Spermine_synt_N"/>
    <property type="match status" value="1"/>
</dbReference>
<gene>
    <name evidence="5" type="ORF">HOLleu_31606</name>
</gene>
<keyword evidence="3" id="KW-0620">Polyamine biosynthesis</keyword>
<dbReference type="Pfam" id="PF01564">
    <property type="entry name" value="Spermine_synth"/>
    <property type="match status" value="1"/>
</dbReference>
<dbReference type="EMBL" id="JAIZAY010000016">
    <property type="protein sequence ID" value="KAJ8026696.1"/>
    <property type="molecule type" value="Genomic_DNA"/>
</dbReference>
<dbReference type="PANTHER" id="PTHR46315:SF1">
    <property type="entry name" value="SPERMINE SYNTHASE"/>
    <property type="match status" value="1"/>
</dbReference>
<evidence type="ECO:0000313" key="6">
    <source>
        <dbReference type="Proteomes" id="UP001152320"/>
    </source>
</evidence>
<evidence type="ECO:0000313" key="5">
    <source>
        <dbReference type="EMBL" id="KAJ8026696.1"/>
    </source>
</evidence>
<dbReference type="InterPro" id="IPR029063">
    <property type="entry name" value="SAM-dependent_MTases_sf"/>
</dbReference>
<evidence type="ECO:0000256" key="3">
    <source>
        <dbReference type="PROSITE-ProRule" id="PRU00354"/>
    </source>
</evidence>
<name>A0A9Q0YRZ4_HOLLE</name>
<keyword evidence="6" id="KW-1185">Reference proteome</keyword>
<dbReference type="GO" id="GO:0016768">
    <property type="term" value="F:spermine synthase activity"/>
    <property type="evidence" value="ECO:0007669"/>
    <property type="project" value="InterPro"/>
</dbReference>
<comment type="caution">
    <text evidence="5">The sequence shown here is derived from an EMBL/GenBank/DDBJ whole genome shotgun (WGS) entry which is preliminary data.</text>
</comment>
<dbReference type="SUPFAM" id="SSF53335">
    <property type="entry name" value="S-adenosyl-L-methionine-dependent methyltransferases"/>
    <property type="match status" value="1"/>
</dbReference>
<dbReference type="AlphaFoldDB" id="A0A9Q0YRZ4"/>
<dbReference type="OrthoDB" id="5953636at2759"/>
<dbReference type="Proteomes" id="UP001152320">
    <property type="component" value="Chromosome 16"/>
</dbReference>
<evidence type="ECO:0000256" key="1">
    <source>
        <dbReference type="ARBA" id="ARBA00007867"/>
    </source>
</evidence>
<dbReference type="FunFam" id="3.40.50.150:FF:000197">
    <property type="entry name" value="spermine synthase isoform X2"/>
    <property type="match status" value="1"/>
</dbReference>
<organism evidence="5 6">
    <name type="scientific">Holothuria leucospilota</name>
    <name type="common">Black long sea cucumber</name>
    <name type="synonym">Mertensiothuria leucospilota</name>
    <dbReference type="NCBI Taxonomy" id="206669"/>
    <lineage>
        <taxon>Eukaryota</taxon>
        <taxon>Metazoa</taxon>
        <taxon>Echinodermata</taxon>
        <taxon>Eleutherozoa</taxon>
        <taxon>Echinozoa</taxon>
        <taxon>Holothuroidea</taxon>
        <taxon>Aspidochirotacea</taxon>
        <taxon>Aspidochirotida</taxon>
        <taxon>Holothuriidae</taxon>
        <taxon>Holothuria</taxon>
    </lineage>
</organism>
<dbReference type="Gene3D" id="3.40.50.150">
    <property type="entry name" value="Vaccinia Virus protein VP39"/>
    <property type="match status" value="1"/>
</dbReference>
<dbReference type="InterPro" id="IPR037163">
    <property type="entry name" value="Spermidine_synt_N_sf"/>
</dbReference>
<evidence type="ECO:0000256" key="2">
    <source>
        <dbReference type="ARBA" id="ARBA00022679"/>
    </source>
</evidence>
<comment type="similarity">
    <text evidence="1">Belongs to the spermidine/spermine synthase family.</text>
</comment>
<dbReference type="InterPro" id="IPR030373">
    <property type="entry name" value="PABS_CS"/>
</dbReference>
<protein>
    <submittedName>
        <fullName evidence="5">Spermine synthase</fullName>
    </submittedName>
</protein>
<feature type="active site" description="Proton acceptor" evidence="3">
    <location>
        <position position="282"/>
    </location>
</feature>
<evidence type="ECO:0000259" key="4">
    <source>
        <dbReference type="PROSITE" id="PS51006"/>
    </source>
</evidence>
<dbReference type="PROSITE" id="PS01330">
    <property type="entry name" value="PABS_1"/>
    <property type="match status" value="1"/>
</dbReference>
<sequence>MTAVTHLFEFSAEPSLCSDSGFKKDVLQKLTDLFKETSFNHSSSKHDFGVKNGFMLVFCGKSGRNATVQAFSNGHVAVNIQIPAAESKNLGISEELDFDSLMKDIKAAICAKKFKRYPKIKRGDRFDRYYPTTGNLWVEYDFDRVVFEKDSSFQNIKIMHSEQFGNMLILDEDINLGESDLAYTLAITGNGREDYKGKDILILGGGDGGILHELLQKSPNFITMVEIDQVVVDAAKEHLRGICHDSLDKLEGPNYKVLIEDCIPVLETYAKEGRQFDYVINDLTAIPITVEPRGSQWDFMRYILDLSMKVLKPSGKYFTQGNGVLMKPALAMYEEQLQKLWCKVEFRKETVSVPSYMEMWVFYEIWKVT</sequence>
<dbReference type="PROSITE" id="PS51006">
    <property type="entry name" value="PABS_2"/>
    <property type="match status" value="1"/>
</dbReference>
<dbReference type="Gene3D" id="2.30.140.10">
    <property type="entry name" value="Spermidine synthase, tetramerisation domain"/>
    <property type="match status" value="1"/>
</dbReference>
<proteinExistence type="inferred from homology"/>
<feature type="domain" description="PABS" evidence="4">
    <location>
        <begin position="127"/>
        <end position="367"/>
    </location>
</feature>
<dbReference type="GO" id="GO:0006597">
    <property type="term" value="P:spermine biosynthetic process"/>
    <property type="evidence" value="ECO:0007669"/>
    <property type="project" value="InterPro"/>
</dbReference>
<keyword evidence="2 3" id="KW-0808">Transferase</keyword>
<dbReference type="InterPro" id="IPR035246">
    <property type="entry name" value="Spermidine_synt_N"/>
</dbReference>
<reference evidence="5" key="1">
    <citation type="submission" date="2021-10" db="EMBL/GenBank/DDBJ databases">
        <title>Tropical sea cucumber genome reveals ecological adaptation and Cuvierian tubules defense mechanism.</title>
        <authorList>
            <person name="Chen T."/>
        </authorList>
    </citation>
    <scope>NUCLEOTIDE SEQUENCE</scope>
    <source>
        <strain evidence="5">Nanhai2018</strain>
        <tissue evidence="5">Muscle</tissue>
    </source>
</reference>
<dbReference type="PANTHER" id="PTHR46315">
    <property type="entry name" value="SPERMINE SYNTHASE"/>
    <property type="match status" value="1"/>
</dbReference>
<accession>A0A9Q0YRZ4</accession>
<dbReference type="InterPro" id="IPR015576">
    <property type="entry name" value="Spermine_synthase_animal"/>
</dbReference>
<dbReference type="InterPro" id="IPR030374">
    <property type="entry name" value="PABS"/>
</dbReference>